<reference evidence="8" key="1">
    <citation type="submission" date="2024-01" db="EMBL/GenBank/DDBJ databases">
        <authorList>
            <person name="Webb A."/>
        </authorList>
    </citation>
    <scope>NUCLEOTIDE SEQUENCE</scope>
    <source>
        <strain evidence="8">Pm1</strain>
    </source>
</reference>
<sequence>MVVTNETSRLLPRSPDHRSSSNLHPEPLDAKHLPVATNGFDVETKELGTSSSQSLKVSLLSLGHWLGRNCAVPFTLLMSAIGAGTLAVPYTFVLLSPLQAISVLCCVGLAMGYTADILVDVHVSVAIETATNTSPQRIETYQQLARKAGGKLLARFTGTLTAFAVFGACVGCICVVKDMAPTLLTAVIADFHERPPDEQQHAVVIAVWLVVLVLVLPLGCLTDISTLRYSSYFGVAFSLYLVGAVAYRALVGGGEAEADRVDAVASALERETPLFWRIAEVVGIYNFTFMLHLNVVPLLVQLETTEMTRRQEAGGEKADAKAVAAVPILRYTRRTMRLYLALAVGACVLLYATFGVCAAQIYGSRTRGNILLNLSSDQIMAVPRVAILLTILLSFPLLFHPLQSLVLETIAVCTASKSEEKSDEEQGQTHTLSQPVQASATVLLLSAQILCALRVPGLQVVFSFVGASILLMLCYLFPLVCYIQLAPWRSGRKERTRLVFLLVLAVVAVVFCVAATLQLVVST</sequence>
<evidence type="ECO:0000256" key="3">
    <source>
        <dbReference type="ARBA" id="ARBA00022989"/>
    </source>
</evidence>
<feature type="transmembrane region" description="Helical" evidence="6">
    <location>
        <begin position="498"/>
        <end position="521"/>
    </location>
</feature>
<evidence type="ECO:0000259" key="7">
    <source>
        <dbReference type="Pfam" id="PF01490"/>
    </source>
</evidence>
<keyword evidence="2 6" id="KW-0812">Transmembrane</keyword>
<feature type="transmembrane region" description="Helical" evidence="6">
    <location>
        <begin position="200"/>
        <end position="220"/>
    </location>
</feature>
<evidence type="ECO:0000256" key="5">
    <source>
        <dbReference type="SAM" id="MobiDB-lite"/>
    </source>
</evidence>
<proteinExistence type="predicted"/>
<gene>
    <name evidence="8" type="ORF">PM001_LOCUS23671</name>
</gene>
<feature type="transmembrane region" description="Helical" evidence="6">
    <location>
        <begin position="232"/>
        <end position="250"/>
    </location>
</feature>
<dbReference type="Pfam" id="PF01490">
    <property type="entry name" value="Aa_trans"/>
    <property type="match status" value="2"/>
</dbReference>
<protein>
    <recommendedName>
        <fullName evidence="7">Amino acid transporter transmembrane domain-containing protein</fullName>
    </recommendedName>
</protein>
<dbReference type="GO" id="GO:0016020">
    <property type="term" value="C:membrane"/>
    <property type="evidence" value="ECO:0007669"/>
    <property type="project" value="UniProtKB-SubCell"/>
</dbReference>
<dbReference type="InterPro" id="IPR013057">
    <property type="entry name" value="AA_transpt_TM"/>
</dbReference>
<evidence type="ECO:0000256" key="1">
    <source>
        <dbReference type="ARBA" id="ARBA00004141"/>
    </source>
</evidence>
<feature type="domain" description="Amino acid transporter transmembrane" evidence="7">
    <location>
        <begin position="335"/>
        <end position="516"/>
    </location>
</feature>
<accession>A0AAV1UVS9</accession>
<feature type="transmembrane region" description="Helical" evidence="6">
    <location>
        <begin position="98"/>
        <end position="119"/>
    </location>
</feature>
<feature type="transmembrane region" description="Helical" evidence="6">
    <location>
        <begin position="461"/>
        <end position="486"/>
    </location>
</feature>
<keyword evidence="4 6" id="KW-0472">Membrane</keyword>
<dbReference type="GO" id="GO:0015179">
    <property type="term" value="F:L-amino acid transmembrane transporter activity"/>
    <property type="evidence" value="ECO:0007669"/>
    <property type="project" value="TreeGrafter"/>
</dbReference>
<comment type="subcellular location">
    <subcellularLocation>
        <location evidence="1">Membrane</location>
        <topology evidence="1">Multi-pass membrane protein</topology>
    </subcellularLocation>
</comment>
<name>A0AAV1UVS9_9STRA</name>
<organism evidence="8 9">
    <name type="scientific">Peronospora matthiolae</name>
    <dbReference type="NCBI Taxonomy" id="2874970"/>
    <lineage>
        <taxon>Eukaryota</taxon>
        <taxon>Sar</taxon>
        <taxon>Stramenopiles</taxon>
        <taxon>Oomycota</taxon>
        <taxon>Peronosporomycetes</taxon>
        <taxon>Peronosporales</taxon>
        <taxon>Peronosporaceae</taxon>
        <taxon>Peronospora</taxon>
    </lineage>
</organism>
<evidence type="ECO:0000313" key="8">
    <source>
        <dbReference type="EMBL" id="CAK7938521.1"/>
    </source>
</evidence>
<evidence type="ECO:0000256" key="6">
    <source>
        <dbReference type="SAM" id="Phobius"/>
    </source>
</evidence>
<feature type="transmembrane region" description="Helical" evidence="6">
    <location>
        <begin position="70"/>
        <end position="92"/>
    </location>
</feature>
<dbReference type="AlphaFoldDB" id="A0AAV1UVS9"/>
<feature type="transmembrane region" description="Helical" evidence="6">
    <location>
        <begin position="436"/>
        <end position="455"/>
    </location>
</feature>
<dbReference type="PANTHER" id="PTHR22950">
    <property type="entry name" value="AMINO ACID TRANSPORTER"/>
    <property type="match status" value="1"/>
</dbReference>
<keyword evidence="3 6" id="KW-1133">Transmembrane helix</keyword>
<feature type="transmembrane region" description="Helical" evidence="6">
    <location>
        <begin position="152"/>
        <end position="180"/>
    </location>
</feature>
<feature type="domain" description="Amino acid transporter transmembrane" evidence="7">
    <location>
        <begin position="74"/>
        <end position="304"/>
    </location>
</feature>
<comment type="caution">
    <text evidence="8">The sequence shown here is derived from an EMBL/GenBank/DDBJ whole genome shotgun (WGS) entry which is preliminary data.</text>
</comment>
<feature type="transmembrane region" description="Helical" evidence="6">
    <location>
        <begin position="274"/>
        <end position="300"/>
    </location>
</feature>
<dbReference type="EMBL" id="CAKLBY020000231">
    <property type="protein sequence ID" value="CAK7938521.1"/>
    <property type="molecule type" value="Genomic_DNA"/>
</dbReference>
<dbReference type="Proteomes" id="UP001162060">
    <property type="component" value="Unassembled WGS sequence"/>
</dbReference>
<evidence type="ECO:0000256" key="4">
    <source>
        <dbReference type="ARBA" id="ARBA00023136"/>
    </source>
</evidence>
<dbReference type="PANTHER" id="PTHR22950:SF652">
    <property type="entry name" value="TRANSMEMBRANE AMINO ACID TRANSPORTER FAMILY PROTEIN"/>
    <property type="match status" value="1"/>
</dbReference>
<feature type="region of interest" description="Disordered" evidence="5">
    <location>
        <begin position="1"/>
        <end position="30"/>
    </location>
</feature>
<evidence type="ECO:0000313" key="9">
    <source>
        <dbReference type="Proteomes" id="UP001162060"/>
    </source>
</evidence>
<evidence type="ECO:0000256" key="2">
    <source>
        <dbReference type="ARBA" id="ARBA00022692"/>
    </source>
</evidence>
<feature type="transmembrane region" description="Helical" evidence="6">
    <location>
        <begin position="338"/>
        <end position="361"/>
    </location>
</feature>
<feature type="transmembrane region" description="Helical" evidence="6">
    <location>
        <begin position="381"/>
        <end position="399"/>
    </location>
</feature>